<feature type="transmembrane region" description="Helical" evidence="1">
    <location>
        <begin position="142"/>
        <end position="161"/>
    </location>
</feature>
<evidence type="ECO:0000256" key="1">
    <source>
        <dbReference type="SAM" id="Phobius"/>
    </source>
</evidence>
<name>A0A9P4UVR2_9PLEO</name>
<evidence type="ECO:0000313" key="3">
    <source>
        <dbReference type="Proteomes" id="UP000799444"/>
    </source>
</evidence>
<keyword evidence="1" id="KW-0472">Membrane</keyword>
<gene>
    <name evidence="2" type="ORF">EJ04DRAFT_596178</name>
</gene>
<dbReference type="OrthoDB" id="5332281at2759"/>
<feature type="transmembrane region" description="Helical" evidence="1">
    <location>
        <begin position="791"/>
        <end position="811"/>
    </location>
</feature>
<dbReference type="Pfam" id="PF11915">
    <property type="entry name" value="DUF3433"/>
    <property type="match status" value="1"/>
</dbReference>
<feature type="transmembrane region" description="Helical" evidence="1">
    <location>
        <begin position="734"/>
        <end position="754"/>
    </location>
</feature>
<reference evidence="2" key="1">
    <citation type="journal article" date="2020" name="Stud. Mycol.">
        <title>101 Dothideomycetes genomes: a test case for predicting lifestyles and emergence of pathogens.</title>
        <authorList>
            <person name="Haridas S."/>
            <person name="Albert R."/>
            <person name="Binder M."/>
            <person name="Bloem J."/>
            <person name="Labutti K."/>
            <person name="Salamov A."/>
            <person name="Andreopoulos B."/>
            <person name="Baker S."/>
            <person name="Barry K."/>
            <person name="Bills G."/>
            <person name="Bluhm B."/>
            <person name="Cannon C."/>
            <person name="Castanera R."/>
            <person name="Culley D."/>
            <person name="Daum C."/>
            <person name="Ezra D."/>
            <person name="Gonzalez J."/>
            <person name="Henrissat B."/>
            <person name="Kuo A."/>
            <person name="Liang C."/>
            <person name="Lipzen A."/>
            <person name="Lutzoni F."/>
            <person name="Magnuson J."/>
            <person name="Mondo S."/>
            <person name="Nolan M."/>
            <person name="Ohm R."/>
            <person name="Pangilinan J."/>
            <person name="Park H.-J."/>
            <person name="Ramirez L."/>
            <person name="Alfaro M."/>
            <person name="Sun H."/>
            <person name="Tritt A."/>
            <person name="Yoshinaga Y."/>
            <person name="Zwiers L.-H."/>
            <person name="Turgeon B."/>
            <person name="Goodwin S."/>
            <person name="Spatafora J."/>
            <person name="Crous P."/>
            <person name="Grigoriev I."/>
        </authorList>
    </citation>
    <scope>NUCLEOTIDE SEQUENCE</scope>
    <source>
        <strain evidence="2">CBS 125425</strain>
    </source>
</reference>
<dbReference type="Proteomes" id="UP000799444">
    <property type="component" value="Unassembled WGS sequence"/>
</dbReference>
<feature type="transmembrane region" description="Helical" evidence="1">
    <location>
        <begin position="1224"/>
        <end position="1244"/>
    </location>
</feature>
<feature type="transmembrane region" description="Helical" evidence="1">
    <location>
        <begin position="115"/>
        <end position="136"/>
    </location>
</feature>
<keyword evidence="1" id="KW-1133">Transmembrane helix</keyword>
<keyword evidence="3" id="KW-1185">Reference proteome</keyword>
<accession>A0A9P4UVR2</accession>
<feature type="transmembrane region" description="Helical" evidence="1">
    <location>
        <begin position="77"/>
        <end position="95"/>
    </location>
</feature>
<dbReference type="EMBL" id="ML996358">
    <property type="protein sequence ID" value="KAF2727063.1"/>
    <property type="molecule type" value="Genomic_DNA"/>
</dbReference>
<comment type="caution">
    <text evidence="2">The sequence shown here is derived from an EMBL/GenBank/DDBJ whole genome shotgun (WGS) entry which is preliminary data.</text>
</comment>
<protein>
    <submittedName>
        <fullName evidence="2">Uncharacterized protein</fullName>
    </submittedName>
</protein>
<organism evidence="2 3">
    <name type="scientific">Polyplosphaeria fusca</name>
    <dbReference type="NCBI Taxonomy" id="682080"/>
    <lineage>
        <taxon>Eukaryota</taxon>
        <taxon>Fungi</taxon>
        <taxon>Dikarya</taxon>
        <taxon>Ascomycota</taxon>
        <taxon>Pezizomycotina</taxon>
        <taxon>Dothideomycetes</taxon>
        <taxon>Pleosporomycetidae</taxon>
        <taxon>Pleosporales</taxon>
        <taxon>Tetraplosphaeriaceae</taxon>
        <taxon>Polyplosphaeria</taxon>
    </lineage>
</organism>
<feature type="transmembrane region" description="Helical" evidence="1">
    <location>
        <begin position="565"/>
        <end position="588"/>
    </location>
</feature>
<dbReference type="PANTHER" id="PTHR37544:SF3">
    <property type="entry name" value="SPRAY"/>
    <property type="match status" value="1"/>
</dbReference>
<evidence type="ECO:0000313" key="2">
    <source>
        <dbReference type="EMBL" id="KAF2727063.1"/>
    </source>
</evidence>
<sequence length="1315" mass="145614">MDRHSYANQAYVGYELPPAKEQSTQHVQEYPYRTTNNPRNALLEPNDLNGHKEHTSGNSVGDAGRHIPDWKPYSLRFGPVPSILAIVFIIILYTYCYAQTRSRTYVTISTKSTDIVFRFGPTLLAVVLTEVIQQIVKDMSLIAPFLALPFTATPNMSVVNLFTKHYWLPKKGLALALGCYLLVPLQSGLFEKTMVTLSSTTTNIKQVQVSDFVESLNASTFVSMGAGAVFGSAQRTTPDLADYRWVWRPSKEDGWLGLMPFLPEQTIANDAANTSTEDITWKVNTAAIFSDLTCINVPEFNLSIASLEKSDGTYKMANVSLRFTDIDGCVTNTSWPVISGAESPGMNNPLTPDGTFAFWAPYTFANMTTLFNGALLSDSNLCPNAYWKDIVLVGPLPSSGGHQLTINQNDTGWAAVNCVPATNFTGNTIRYEADGDGVNYKIFEDGDIHGQGTNGPEGGMLINTMKDNLIFTGLIYNLTSPGYGMSFWGQNISHMSTPNTAYNLRDSCESNEFGNVTQDVCQLSRLTKDLWDALFAMTVSMSAQLVPPEKWSTVSVVKQTQSEGWAMSTSSYAFTLVVYLFLLGYLWFNPSLRTRVSGAPRTCSWFRFKRWGPTALHDTPTSIAGLAFLMQRLSVRSVFKEVDGMEEDFGIKTIRKRFKQAALNMSLESSRYVLDVHESRRENYWTHIVPLPSKASHTVWTWLARRPKKTKIDRPENITDLPQNLHPIAVSLKALIPIAVVCATLICIVAIFIVKSTTDYFTMWTKDPTVAPGKLPSEGFRAWIQKQIFEGGPVLVLTAIGLWWGVVDTFFRLSQPFASLSSGDDTKALRLTYMHDFHLQVTGRALKNGHFRLALVTFLTTLSKIAVIFSAGIFSMTTAPSPHVSREPINYIWRSGTFGNGSETVLSTQLLQDGALSSSFSGPLWRSFENEGTYWFPKVELSRETTSTYNATAIKANMTCDSTGAKSVSYEENEWDPIDRYRPSLWNITFTQGPCANKKSIPFTCADKNWWQNETETTDALCVLWGLFTDDNCTDVPGEDIGRWVVGAINTLDGPDRPQNLSVGEPSELSVVMCTPQFFLDELQVTTTRNLDGKSKSTYTLMSSSAIAPDHWISQANSSLGFATAWHEIIESTQIANYDTVNRDLQTGIMGLMTISELGSTERLFDEKQLGIAASNTYSAAFAALLGLNMTDAGDTFLATAATDPETDTVAANQHIYLAKLDRIPLYVGLGLLAAFLLASPLAWAGRKRGTSRSVEYYVNIMAMLYDSEFLDAIAESGETSEFHCLDGRRFAMGVFTGVSGERRVGIDFQENFEG</sequence>
<dbReference type="InterPro" id="IPR021840">
    <property type="entry name" value="DUF3433"/>
</dbReference>
<dbReference type="PANTHER" id="PTHR37544">
    <property type="entry name" value="SPRAY-RELATED"/>
    <property type="match status" value="1"/>
</dbReference>
<proteinExistence type="predicted"/>
<keyword evidence="1" id="KW-0812">Transmembrane</keyword>
<feature type="transmembrane region" description="Helical" evidence="1">
    <location>
        <begin position="853"/>
        <end position="876"/>
    </location>
</feature>